<dbReference type="AlphaFoldDB" id="A0A9D2KEP8"/>
<evidence type="ECO:0000256" key="1">
    <source>
        <dbReference type="SAM" id="Phobius"/>
    </source>
</evidence>
<protein>
    <recommendedName>
        <fullName evidence="4">TIGR04086 family membrane protein</fullName>
    </recommendedName>
</protein>
<comment type="caution">
    <text evidence="2">The sequence shown here is derived from an EMBL/GenBank/DDBJ whole genome shotgun (WGS) entry which is preliminary data.</text>
</comment>
<organism evidence="2 3">
    <name type="scientific">Candidatus Gallimonas gallistercoris</name>
    <dbReference type="NCBI Taxonomy" id="2838602"/>
    <lineage>
        <taxon>Bacteria</taxon>
        <taxon>Bacillati</taxon>
        <taxon>Bacillota</taxon>
        <taxon>Clostridia</taxon>
        <taxon>Candidatus Gallimonas</taxon>
    </lineage>
</organism>
<keyword evidence="1" id="KW-0472">Membrane</keyword>
<reference evidence="2" key="2">
    <citation type="submission" date="2021-04" db="EMBL/GenBank/DDBJ databases">
        <authorList>
            <person name="Gilroy R."/>
        </authorList>
    </citation>
    <scope>NUCLEOTIDE SEQUENCE</scope>
    <source>
        <strain evidence="2">CHK156-179</strain>
    </source>
</reference>
<name>A0A9D2KEP8_9FIRM</name>
<feature type="transmembrane region" description="Helical" evidence="1">
    <location>
        <begin position="98"/>
        <end position="119"/>
    </location>
</feature>
<feature type="transmembrane region" description="Helical" evidence="1">
    <location>
        <begin position="45"/>
        <end position="64"/>
    </location>
</feature>
<evidence type="ECO:0008006" key="4">
    <source>
        <dbReference type="Google" id="ProtNLM"/>
    </source>
</evidence>
<feature type="transmembrane region" description="Helical" evidence="1">
    <location>
        <begin position="12"/>
        <end position="39"/>
    </location>
</feature>
<evidence type="ECO:0000313" key="2">
    <source>
        <dbReference type="EMBL" id="HJA02130.1"/>
    </source>
</evidence>
<accession>A0A9D2KEP8</accession>
<gene>
    <name evidence="2" type="ORF">H9797_01965</name>
</gene>
<keyword evidence="1" id="KW-1133">Transmembrane helix</keyword>
<dbReference type="EMBL" id="DXAJ01000033">
    <property type="protein sequence ID" value="HJA02130.1"/>
    <property type="molecule type" value="Genomic_DNA"/>
</dbReference>
<keyword evidence="1" id="KW-0812">Transmembrane</keyword>
<sequence>MHENFWKTAAKEVGLSSALATVFCLLAEALLAVFVRVYALSEESIIVSNLVLKTAAAFVFPLLAVRGERALFKGMAAGFLFLLLTTLLFGLIGGFRFSPLFCLDVLLCVLAGGGGAAFGRKLRKE</sequence>
<dbReference type="Proteomes" id="UP000824221">
    <property type="component" value="Unassembled WGS sequence"/>
</dbReference>
<reference evidence="2" key="1">
    <citation type="journal article" date="2021" name="PeerJ">
        <title>Extensive microbial diversity within the chicken gut microbiome revealed by metagenomics and culture.</title>
        <authorList>
            <person name="Gilroy R."/>
            <person name="Ravi A."/>
            <person name="Getino M."/>
            <person name="Pursley I."/>
            <person name="Horton D.L."/>
            <person name="Alikhan N.F."/>
            <person name="Baker D."/>
            <person name="Gharbi K."/>
            <person name="Hall N."/>
            <person name="Watson M."/>
            <person name="Adriaenssens E.M."/>
            <person name="Foster-Nyarko E."/>
            <person name="Jarju S."/>
            <person name="Secka A."/>
            <person name="Antonio M."/>
            <person name="Oren A."/>
            <person name="Chaudhuri R.R."/>
            <person name="La Ragione R."/>
            <person name="Hildebrand F."/>
            <person name="Pallen M.J."/>
        </authorList>
    </citation>
    <scope>NUCLEOTIDE SEQUENCE</scope>
    <source>
        <strain evidence="2">CHK156-179</strain>
    </source>
</reference>
<feature type="transmembrane region" description="Helical" evidence="1">
    <location>
        <begin position="71"/>
        <end position="92"/>
    </location>
</feature>
<proteinExistence type="predicted"/>
<evidence type="ECO:0000313" key="3">
    <source>
        <dbReference type="Proteomes" id="UP000824221"/>
    </source>
</evidence>